<evidence type="ECO:0000256" key="3">
    <source>
        <dbReference type="HAMAP-Rule" id="MF_01875"/>
    </source>
</evidence>
<dbReference type="GO" id="GO:0006310">
    <property type="term" value="P:DNA recombination"/>
    <property type="evidence" value="ECO:0007669"/>
    <property type="project" value="UniProtKB-KW"/>
</dbReference>
<dbReference type="OrthoDB" id="9795084at2"/>
<evidence type="ECO:0000256" key="4">
    <source>
        <dbReference type="SAM" id="MobiDB-lite"/>
    </source>
</evidence>
<dbReference type="InterPro" id="IPR006164">
    <property type="entry name" value="DNA_bd_Ku70/Ku80"/>
</dbReference>
<dbReference type="GO" id="GO:0006303">
    <property type="term" value="P:double-strand break repair via nonhomologous end joining"/>
    <property type="evidence" value="ECO:0007669"/>
    <property type="project" value="UniProtKB-UniRule"/>
</dbReference>
<dbReference type="PANTHER" id="PTHR41251:SF1">
    <property type="entry name" value="NON-HOMOLOGOUS END JOINING PROTEIN KU"/>
    <property type="match status" value="1"/>
</dbReference>
<name>A0A1L3MXQ3_9BACI</name>
<feature type="region of interest" description="Disordered" evidence="4">
    <location>
        <begin position="254"/>
        <end position="307"/>
    </location>
</feature>
<keyword evidence="3" id="KW-0234">DNA repair</keyword>
<dbReference type="InterPro" id="IPR009187">
    <property type="entry name" value="Prok_Ku"/>
</dbReference>
<dbReference type="AlphaFoldDB" id="A0A1L3MXQ3"/>
<dbReference type="Gene3D" id="2.40.290.10">
    <property type="match status" value="1"/>
</dbReference>
<dbReference type="KEGG" id="bwh:A9C19_12885"/>
<dbReference type="SMART" id="SM00559">
    <property type="entry name" value="Ku78"/>
    <property type="match status" value="1"/>
</dbReference>
<dbReference type="NCBIfam" id="TIGR02772">
    <property type="entry name" value="Ku_bact"/>
    <property type="match status" value="1"/>
</dbReference>
<feature type="compositionally biased region" description="Low complexity" evidence="4">
    <location>
        <begin position="261"/>
        <end position="273"/>
    </location>
</feature>
<feature type="compositionally biased region" description="Basic residues" evidence="4">
    <location>
        <begin position="298"/>
        <end position="307"/>
    </location>
</feature>
<dbReference type="PANTHER" id="PTHR41251">
    <property type="entry name" value="NON-HOMOLOGOUS END JOINING PROTEIN KU"/>
    <property type="match status" value="1"/>
</dbReference>
<keyword evidence="3" id="KW-0227">DNA damage</keyword>
<dbReference type="PIRSF" id="PIRSF006493">
    <property type="entry name" value="Prok_Ku"/>
    <property type="match status" value="1"/>
</dbReference>
<feature type="compositionally biased region" description="Polar residues" evidence="4">
    <location>
        <begin position="279"/>
        <end position="292"/>
    </location>
</feature>
<comment type="function">
    <text evidence="3">With LigD forms a non-homologous end joining (NHEJ) DNA repair enzyme, which repairs dsDNA breaks with reduced fidelity. Binds linear dsDNA with 5'- and 3'- overhangs but not closed circular dsDNA nor ssDNA. Recruits and stimulates the ligase activity of LigD.</text>
</comment>
<evidence type="ECO:0000313" key="6">
    <source>
        <dbReference type="EMBL" id="APH07098.1"/>
    </source>
</evidence>
<dbReference type="Pfam" id="PF02735">
    <property type="entry name" value="Ku"/>
    <property type="match status" value="1"/>
</dbReference>
<protein>
    <recommendedName>
        <fullName evidence="3">Non-homologous end joining protein Ku</fullName>
    </recommendedName>
</protein>
<evidence type="ECO:0000259" key="5">
    <source>
        <dbReference type="SMART" id="SM00559"/>
    </source>
</evidence>
<dbReference type="GO" id="GO:0003690">
    <property type="term" value="F:double-stranded DNA binding"/>
    <property type="evidence" value="ECO:0007669"/>
    <property type="project" value="UniProtKB-UniRule"/>
</dbReference>
<feature type="domain" description="Ku" evidence="5">
    <location>
        <begin position="52"/>
        <end position="181"/>
    </location>
</feature>
<organism evidence="6 7">
    <name type="scientific">Bacillus weihaiensis</name>
    <dbReference type="NCBI Taxonomy" id="1547283"/>
    <lineage>
        <taxon>Bacteria</taxon>
        <taxon>Bacillati</taxon>
        <taxon>Bacillota</taxon>
        <taxon>Bacilli</taxon>
        <taxon>Bacillales</taxon>
        <taxon>Bacillaceae</taxon>
        <taxon>Bacillus</taxon>
    </lineage>
</organism>
<dbReference type="Proteomes" id="UP000181936">
    <property type="component" value="Chromosome"/>
</dbReference>
<accession>A0A1L3MXQ3</accession>
<dbReference type="InterPro" id="IPR016194">
    <property type="entry name" value="SPOC-like_C_dom_sf"/>
</dbReference>
<gene>
    <name evidence="3" type="primary">ku</name>
    <name evidence="6" type="ORF">A9C19_12885</name>
</gene>
<evidence type="ECO:0000313" key="7">
    <source>
        <dbReference type="Proteomes" id="UP000181936"/>
    </source>
</evidence>
<evidence type="ECO:0000256" key="2">
    <source>
        <dbReference type="ARBA" id="ARBA00023172"/>
    </source>
</evidence>
<sequence>MHTMWKGSISFGLVNIPIKLFAATEDKDIKLRTLHKKCHTPIQYEKKCPNCDEEISQDEIVKGYEYVKGKYVVITDEELKELKDEHEDKTVEIIDFVNMNDIDPIYFNRSYFIGPGENGGKAYALLREALNQSGKIGIAEITIRSKQQLAMVRVYQNCIVMETVHYPDEVRNVREVPSVPEQVDVGSKELDTAIMLIDQLTTTFDPEKYKDDYRLALQELIDRKVNQDEGKTPTEAAPRQNVVDLMSALQASIEKTKKPQSKSTKPKSQTIPKAVGATDVSSNAAGTNQNAPTSSTTKKTKTVRKKA</sequence>
<comment type="subunit">
    <text evidence="3">Homodimer. Interacts with LigD.</text>
</comment>
<dbReference type="CDD" id="cd00789">
    <property type="entry name" value="KU_like"/>
    <property type="match status" value="1"/>
</dbReference>
<evidence type="ECO:0000256" key="1">
    <source>
        <dbReference type="ARBA" id="ARBA00023125"/>
    </source>
</evidence>
<dbReference type="STRING" id="1547283.A9C19_12885"/>
<dbReference type="FunFam" id="2.40.290.10:FF:000004">
    <property type="entry name" value="Non-homologous end joining protein Ku"/>
    <property type="match status" value="1"/>
</dbReference>
<comment type="similarity">
    <text evidence="3">Belongs to the prokaryotic Ku family.</text>
</comment>
<keyword evidence="2 3" id="KW-0233">DNA recombination</keyword>
<reference evidence="6 7" key="1">
    <citation type="journal article" date="2016" name="Sci. Rep.">
        <title>Complete genome sequence and transcriptomic analysis of a novel marine strain Bacillus weihaiensis reveals the mechanism of brown algae degradation.</title>
        <authorList>
            <person name="Zhu Y."/>
            <person name="Chen P."/>
            <person name="Bao Y."/>
            <person name="Men Y."/>
            <person name="Zeng Y."/>
            <person name="Yang J."/>
            <person name="Sun J."/>
            <person name="Sun Y."/>
        </authorList>
    </citation>
    <scope>NUCLEOTIDE SEQUENCE [LARGE SCALE GENOMIC DNA]</scope>
    <source>
        <strain evidence="6 7">Alg07</strain>
    </source>
</reference>
<proteinExistence type="inferred from homology"/>
<keyword evidence="1 3" id="KW-0238">DNA-binding</keyword>
<dbReference type="HAMAP" id="MF_01875">
    <property type="entry name" value="Prokaryotic_Ku"/>
    <property type="match status" value="1"/>
</dbReference>
<dbReference type="RefSeq" id="WP_072581884.1">
    <property type="nucleotide sequence ID" value="NZ_CP016020.1"/>
</dbReference>
<dbReference type="EMBL" id="CP016020">
    <property type="protein sequence ID" value="APH07098.1"/>
    <property type="molecule type" value="Genomic_DNA"/>
</dbReference>
<dbReference type="SUPFAM" id="SSF100939">
    <property type="entry name" value="SPOC domain-like"/>
    <property type="match status" value="1"/>
</dbReference>
<keyword evidence="7" id="KW-1185">Reference proteome</keyword>